<name>A0AA38PML7_9AGAR</name>
<protein>
    <submittedName>
        <fullName evidence="1">Uncharacterized protein</fullName>
    </submittedName>
</protein>
<accession>A0AA38PML7</accession>
<dbReference type="Proteomes" id="UP001163846">
    <property type="component" value="Unassembled WGS sequence"/>
</dbReference>
<sequence>MEESLLSYGQNDVTSIMPPPQLLVPPRHLSHPSTINSDSTVTEPLGLGSTTAPFFQSLGSFAIRRIDAYIVNRRLFDIQARFPHTDQESVPDDDYDSLIEVSRPDLSYDASSQRRALRLLSLQIKHRHVRQLIRRLLGTWQQEWHEDLNELQMLLKELGRECFKPFGKSPHPEQELLSRRAFLDFCLQLCQVEIRVFVLVKEIVPHLVPVYNEHPLTSLCSEPTSGAPLSVLLYRYSPHLRNQLWHRLGPDYIEERLSSIQSYLKCVVPSPQYNEIVDACFDILQFCSFVHCSSCNQNEFAGQAIDCFLLIITSIDKGVWWDTLFSVLAENVLREDLSNIVDLLLSNSTQIQLLYSSSSFLRISASSAQSAGVNIQQSFLRLILRTLSQGQRSFKKTLLGTNFGSLFLCYISQYIRPRISPETIRYSYQTVRAVLSMIAGESSLYYFPRNDPVLQTYKQTWVEVVEILGRNPVKYLPIIPAVRPMPVPTSHELPGAYRIPPSTSLATMMETKQSSTTVKSKLFEQTAKNVHEQQEFLRVASKLGLLSFPDSESQLDELPKDKKSYKQRKREGELIRVADQLGL</sequence>
<feature type="non-terminal residue" evidence="1">
    <location>
        <position position="1"/>
    </location>
</feature>
<dbReference type="EMBL" id="MU805938">
    <property type="protein sequence ID" value="KAJ3845365.1"/>
    <property type="molecule type" value="Genomic_DNA"/>
</dbReference>
<evidence type="ECO:0000313" key="1">
    <source>
        <dbReference type="EMBL" id="KAJ3845365.1"/>
    </source>
</evidence>
<organism evidence="1 2">
    <name type="scientific">Lentinula raphanica</name>
    <dbReference type="NCBI Taxonomy" id="153919"/>
    <lineage>
        <taxon>Eukaryota</taxon>
        <taxon>Fungi</taxon>
        <taxon>Dikarya</taxon>
        <taxon>Basidiomycota</taxon>
        <taxon>Agaricomycotina</taxon>
        <taxon>Agaricomycetes</taxon>
        <taxon>Agaricomycetidae</taxon>
        <taxon>Agaricales</taxon>
        <taxon>Marasmiineae</taxon>
        <taxon>Omphalotaceae</taxon>
        <taxon>Lentinula</taxon>
    </lineage>
</organism>
<comment type="caution">
    <text evidence="1">The sequence shown here is derived from an EMBL/GenBank/DDBJ whole genome shotgun (WGS) entry which is preliminary data.</text>
</comment>
<dbReference type="AlphaFoldDB" id="A0AA38PML7"/>
<proteinExistence type="predicted"/>
<keyword evidence="2" id="KW-1185">Reference proteome</keyword>
<gene>
    <name evidence="1" type="ORF">F5878DRAFT_599663</name>
</gene>
<reference evidence="1" key="1">
    <citation type="submission" date="2022-08" db="EMBL/GenBank/DDBJ databases">
        <authorList>
            <consortium name="DOE Joint Genome Institute"/>
            <person name="Min B."/>
            <person name="Riley R."/>
            <person name="Sierra-Patev S."/>
            <person name="Naranjo-Ortiz M."/>
            <person name="Looney B."/>
            <person name="Konkel Z."/>
            <person name="Slot J.C."/>
            <person name="Sakamoto Y."/>
            <person name="Steenwyk J.L."/>
            <person name="Rokas A."/>
            <person name="Carro J."/>
            <person name="Camarero S."/>
            <person name="Ferreira P."/>
            <person name="Molpeceres G."/>
            <person name="Ruiz-Duenas F.J."/>
            <person name="Serrano A."/>
            <person name="Henrissat B."/>
            <person name="Drula E."/>
            <person name="Hughes K.W."/>
            <person name="Mata J.L."/>
            <person name="Ishikawa N.K."/>
            <person name="Vargas-Isla R."/>
            <person name="Ushijima S."/>
            <person name="Smith C.A."/>
            <person name="Ahrendt S."/>
            <person name="Andreopoulos W."/>
            <person name="He G."/>
            <person name="Labutti K."/>
            <person name="Lipzen A."/>
            <person name="Ng V."/>
            <person name="Sandor L."/>
            <person name="Barry K."/>
            <person name="Martinez A.T."/>
            <person name="Xiao Y."/>
            <person name="Gibbons J.G."/>
            <person name="Terashima K."/>
            <person name="Hibbett D.S."/>
            <person name="Grigoriev I.V."/>
        </authorList>
    </citation>
    <scope>NUCLEOTIDE SEQUENCE</scope>
    <source>
        <strain evidence="1">TFB9207</strain>
    </source>
</reference>
<evidence type="ECO:0000313" key="2">
    <source>
        <dbReference type="Proteomes" id="UP001163846"/>
    </source>
</evidence>